<comment type="caution">
    <text evidence="2">The sequence shown here is derived from an EMBL/GenBank/DDBJ whole genome shotgun (WGS) entry which is preliminary data.</text>
</comment>
<sequence length="216" mass="22414">MTRYAFSVLGALALSALLAACAGKPQAPEWQLDAKGALDGAVDDYLKGHASAADAGFRTARSASTGTGRPDYVAQVELVRCAARVASLDFDDCPGYQALAQDATPAQRAYADYLYGRWQGLDPALLPEQHRAVATSGQVNGVADPLARLVAAGAALKAGRLTPEGIDGAVETASGQGWRRPLLAWLGVAAQRAEASGDAQALALLRRRIALASGER</sequence>
<organism evidence="2 3">
    <name type="scientific">Massilia hydrophila</name>
    <dbReference type="NCBI Taxonomy" id="3044279"/>
    <lineage>
        <taxon>Bacteria</taxon>
        <taxon>Pseudomonadati</taxon>
        <taxon>Pseudomonadota</taxon>
        <taxon>Betaproteobacteria</taxon>
        <taxon>Burkholderiales</taxon>
        <taxon>Oxalobacteraceae</taxon>
        <taxon>Telluria group</taxon>
        <taxon>Massilia</taxon>
    </lineage>
</organism>
<evidence type="ECO:0000256" key="1">
    <source>
        <dbReference type="SAM" id="SignalP"/>
    </source>
</evidence>
<evidence type="ECO:0000313" key="3">
    <source>
        <dbReference type="Proteomes" id="UP001198602"/>
    </source>
</evidence>
<proteinExistence type="predicted"/>
<keyword evidence="3" id="KW-1185">Reference proteome</keyword>
<dbReference type="RefSeq" id="WP_225237750.1">
    <property type="nucleotide sequence ID" value="NZ_JAHYBX010000001.1"/>
</dbReference>
<gene>
    <name evidence="2" type="ORF">LE190_05585</name>
</gene>
<dbReference type="Proteomes" id="UP001198602">
    <property type="component" value="Unassembled WGS sequence"/>
</dbReference>
<name>A0ABS7Y8W2_9BURK</name>
<evidence type="ECO:0008006" key="4">
    <source>
        <dbReference type="Google" id="ProtNLM"/>
    </source>
</evidence>
<feature type="signal peptide" evidence="1">
    <location>
        <begin position="1"/>
        <end position="19"/>
    </location>
</feature>
<feature type="chain" id="PRO_5046072741" description="Sel1 repeat family protein" evidence="1">
    <location>
        <begin position="20"/>
        <end position="216"/>
    </location>
</feature>
<evidence type="ECO:0000313" key="2">
    <source>
        <dbReference type="EMBL" id="MCA1855396.1"/>
    </source>
</evidence>
<dbReference type="EMBL" id="JAHYBX010000001">
    <property type="protein sequence ID" value="MCA1855396.1"/>
    <property type="molecule type" value="Genomic_DNA"/>
</dbReference>
<accession>A0ABS7Y8W2</accession>
<reference evidence="2 3" key="1">
    <citation type="submission" date="2021-07" db="EMBL/GenBank/DDBJ databases">
        <title>Characterization of Violacein-producing bacteria and related species.</title>
        <authorList>
            <person name="Wilson H.S."/>
            <person name="De Leon M.E."/>
        </authorList>
    </citation>
    <scope>NUCLEOTIDE SEQUENCE [LARGE SCALE GENOMIC DNA]</scope>
    <source>
        <strain evidence="2 3">HSC-2F05</strain>
    </source>
</reference>
<keyword evidence="1" id="KW-0732">Signal</keyword>
<dbReference type="PROSITE" id="PS51257">
    <property type="entry name" value="PROKAR_LIPOPROTEIN"/>
    <property type="match status" value="1"/>
</dbReference>
<protein>
    <recommendedName>
        <fullName evidence="4">Sel1 repeat family protein</fullName>
    </recommendedName>
</protein>